<dbReference type="RefSeq" id="WP_142934068.1">
    <property type="nucleotide sequence ID" value="NZ_ML660170.1"/>
</dbReference>
<evidence type="ECO:0000256" key="4">
    <source>
        <dbReference type="ARBA" id="ARBA00022475"/>
    </source>
</evidence>
<organism evidence="11 12">
    <name type="scientific">Aliikangiella coralliicola</name>
    <dbReference type="NCBI Taxonomy" id="2592383"/>
    <lineage>
        <taxon>Bacteria</taxon>
        <taxon>Pseudomonadati</taxon>
        <taxon>Pseudomonadota</taxon>
        <taxon>Gammaproteobacteria</taxon>
        <taxon>Oceanospirillales</taxon>
        <taxon>Pleioneaceae</taxon>
        <taxon>Aliikangiella</taxon>
    </lineage>
</organism>
<dbReference type="InterPro" id="IPR002528">
    <property type="entry name" value="MATE_fam"/>
</dbReference>
<dbReference type="InterPro" id="IPR048279">
    <property type="entry name" value="MdtK-like"/>
</dbReference>
<feature type="transmembrane region" description="Helical" evidence="10">
    <location>
        <begin position="388"/>
        <end position="406"/>
    </location>
</feature>
<feature type="transmembrane region" description="Helical" evidence="10">
    <location>
        <begin position="350"/>
        <end position="367"/>
    </location>
</feature>
<keyword evidence="4" id="KW-1003">Cell membrane</keyword>
<keyword evidence="2" id="KW-0813">Transport</keyword>
<dbReference type="OrthoDB" id="9780160at2"/>
<keyword evidence="5 10" id="KW-0812">Transmembrane</keyword>
<protein>
    <recommendedName>
        <fullName evidence="9">Multidrug-efflux transporter</fullName>
    </recommendedName>
</protein>
<evidence type="ECO:0000256" key="6">
    <source>
        <dbReference type="ARBA" id="ARBA00022989"/>
    </source>
</evidence>
<evidence type="ECO:0000256" key="1">
    <source>
        <dbReference type="ARBA" id="ARBA00004429"/>
    </source>
</evidence>
<dbReference type="EMBL" id="VIKS01000014">
    <property type="protein sequence ID" value="TQV84444.1"/>
    <property type="molecule type" value="Genomic_DNA"/>
</dbReference>
<keyword evidence="6 10" id="KW-1133">Transmembrane helix</keyword>
<feature type="transmembrane region" description="Helical" evidence="10">
    <location>
        <begin position="89"/>
        <end position="110"/>
    </location>
</feature>
<dbReference type="Proteomes" id="UP000315439">
    <property type="component" value="Unassembled WGS sequence"/>
</dbReference>
<gene>
    <name evidence="11" type="ORF">FLL46_22775</name>
</gene>
<sequence length="450" mass="48585">MFNKISQETKYLLPIAIPAVLSQLAQMAMGVIDTVMAGHYSNDALAAIAIGTSLLHPVLIFFMGLFLAFNPIIAHFRGADSQTKIGMHFRLGIILAAAFSPIAILVLLNAQYVLHLLGVAPEVAELATGYLHATVWGMPGLLIFLALRFCNEGMFSTPAIMASTVFSIPFNIGFNYWFMYGGYGVPEMGAIGVGYATSLVWTMMCLGLLLYTIFTPKYASLEIFKHTSLPHWVEIKEVLRLGLPMAVTLGFEITMFAAVSLMIARYPTEVMGAHQIAVNIASISFMIPLGISQAITARVGYFAGKKDPTATQLAGYTGIGLSAAISGFSASTMILLPFVLVGFYTIDNQILEIAASLLFYAAIFQFSDALQVSSAGALRGVKDTKIPMFITAISYWLVGFPVGYILAENFGYQASGYWIGLIAGLSTAAVLLLHRWVMLSAKKPGEMVVV</sequence>
<dbReference type="GO" id="GO:0005886">
    <property type="term" value="C:plasma membrane"/>
    <property type="evidence" value="ECO:0007669"/>
    <property type="project" value="UniProtKB-SubCell"/>
</dbReference>
<reference evidence="11 12" key="1">
    <citation type="submission" date="2019-07" db="EMBL/GenBank/DDBJ databases">
        <title>Draft genome for Aliikangiella sp. M105.</title>
        <authorList>
            <person name="Wang G."/>
        </authorList>
    </citation>
    <scope>NUCLEOTIDE SEQUENCE [LARGE SCALE GENOMIC DNA]</scope>
    <source>
        <strain evidence="11 12">M105</strain>
    </source>
</reference>
<name>A0A545U4S7_9GAMM</name>
<feature type="transmembrane region" description="Helical" evidence="10">
    <location>
        <begin position="159"/>
        <end position="179"/>
    </location>
</feature>
<dbReference type="NCBIfam" id="TIGR00797">
    <property type="entry name" value="matE"/>
    <property type="match status" value="1"/>
</dbReference>
<keyword evidence="12" id="KW-1185">Reference proteome</keyword>
<dbReference type="GO" id="GO:0015297">
    <property type="term" value="F:antiporter activity"/>
    <property type="evidence" value="ECO:0007669"/>
    <property type="project" value="UniProtKB-KW"/>
</dbReference>
<feature type="transmembrane region" description="Helical" evidence="10">
    <location>
        <begin position="418"/>
        <end position="437"/>
    </location>
</feature>
<dbReference type="AlphaFoldDB" id="A0A545U4S7"/>
<feature type="transmembrane region" description="Helical" evidence="10">
    <location>
        <begin position="12"/>
        <end position="32"/>
    </location>
</feature>
<evidence type="ECO:0000256" key="3">
    <source>
        <dbReference type="ARBA" id="ARBA00022449"/>
    </source>
</evidence>
<dbReference type="Pfam" id="PF01554">
    <property type="entry name" value="MatE"/>
    <property type="match status" value="2"/>
</dbReference>
<feature type="transmembrane region" description="Helical" evidence="10">
    <location>
        <begin position="276"/>
        <end position="301"/>
    </location>
</feature>
<comment type="caution">
    <text evidence="11">The sequence shown here is derived from an EMBL/GenBank/DDBJ whole genome shotgun (WGS) entry which is preliminary data.</text>
</comment>
<keyword evidence="8 10" id="KW-0472">Membrane</keyword>
<keyword evidence="7" id="KW-0406">Ion transport</keyword>
<evidence type="ECO:0000256" key="5">
    <source>
        <dbReference type="ARBA" id="ARBA00022692"/>
    </source>
</evidence>
<proteinExistence type="predicted"/>
<dbReference type="GO" id="GO:0042910">
    <property type="term" value="F:xenobiotic transmembrane transporter activity"/>
    <property type="evidence" value="ECO:0007669"/>
    <property type="project" value="InterPro"/>
</dbReference>
<dbReference type="PANTHER" id="PTHR43298:SF2">
    <property type="entry name" value="FMN_FAD EXPORTER YEEO-RELATED"/>
    <property type="match status" value="1"/>
</dbReference>
<dbReference type="PIRSF" id="PIRSF006603">
    <property type="entry name" value="DinF"/>
    <property type="match status" value="1"/>
</dbReference>
<accession>A0A545U4S7</accession>
<evidence type="ECO:0000256" key="8">
    <source>
        <dbReference type="ARBA" id="ARBA00023136"/>
    </source>
</evidence>
<dbReference type="InterPro" id="IPR050222">
    <property type="entry name" value="MATE_MdtK"/>
</dbReference>
<feature type="transmembrane region" description="Helical" evidence="10">
    <location>
        <begin position="199"/>
        <end position="220"/>
    </location>
</feature>
<feature type="transmembrane region" description="Helical" evidence="10">
    <location>
        <begin position="44"/>
        <end position="69"/>
    </location>
</feature>
<evidence type="ECO:0000256" key="7">
    <source>
        <dbReference type="ARBA" id="ARBA00023065"/>
    </source>
</evidence>
<dbReference type="GO" id="GO:0006811">
    <property type="term" value="P:monoatomic ion transport"/>
    <property type="evidence" value="ECO:0007669"/>
    <property type="project" value="UniProtKB-KW"/>
</dbReference>
<evidence type="ECO:0000313" key="11">
    <source>
        <dbReference type="EMBL" id="TQV84444.1"/>
    </source>
</evidence>
<evidence type="ECO:0000256" key="10">
    <source>
        <dbReference type="SAM" id="Phobius"/>
    </source>
</evidence>
<dbReference type="CDD" id="cd13131">
    <property type="entry name" value="MATE_NorM_like"/>
    <property type="match status" value="1"/>
</dbReference>
<evidence type="ECO:0000313" key="12">
    <source>
        <dbReference type="Proteomes" id="UP000315439"/>
    </source>
</evidence>
<comment type="subcellular location">
    <subcellularLocation>
        <location evidence="1">Cell inner membrane</location>
        <topology evidence="1">Multi-pass membrane protein</topology>
    </subcellularLocation>
</comment>
<dbReference type="PANTHER" id="PTHR43298">
    <property type="entry name" value="MULTIDRUG RESISTANCE PROTEIN NORM-RELATED"/>
    <property type="match status" value="1"/>
</dbReference>
<evidence type="ECO:0000256" key="9">
    <source>
        <dbReference type="ARBA" id="ARBA00031636"/>
    </source>
</evidence>
<feature type="transmembrane region" description="Helical" evidence="10">
    <location>
        <begin position="241"/>
        <end position="264"/>
    </location>
</feature>
<keyword evidence="3" id="KW-0050">Antiport</keyword>
<feature type="transmembrane region" description="Helical" evidence="10">
    <location>
        <begin position="130"/>
        <end position="147"/>
    </location>
</feature>
<evidence type="ECO:0000256" key="2">
    <source>
        <dbReference type="ARBA" id="ARBA00022448"/>
    </source>
</evidence>
<feature type="transmembrane region" description="Helical" evidence="10">
    <location>
        <begin position="313"/>
        <end position="344"/>
    </location>
</feature>